<keyword evidence="2" id="KW-1185">Reference proteome</keyword>
<proteinExistence type="predicted"/>
<feature type="non-terminal residue" evidence="1">
    <location>
        <position position="182"/>
    </location>
</feature>
<organism evidence="1 2">
    <name type="scientific">Acaulospora colombiana</name>
    <dbReference type="NCBI Taxonomy" id="27376"/>
    <lineage>
        <taxon>Eukaryota</taxon>
        <taxon>Fungi</taxon>
        <taxon>Fungi incertae sedis</taxon>
        <taxon>Mucoromycota</taxon>
        <taxon>Glomeromycotina</taxon>
        <taxon>Glomeromycetes</taxon>
        <taxon>Diversisporales</taxon>
        <taxon>Acaulosporaceae</taxon>
        <taxon>Acaulospora</taxon>
    </lineage>
</organism>
<reference evidence="1" key="1">
    <citation type="submission" date="2021-06" db="EMBL/GenBank/DDBJ databases">
        <authorList>
            <person name="Kallberg Y."/>
            <person name="Tangrot J."/>
            <person name="Rosling A."/>
        </authorList>
    </citation>
    <scope>NUCLEOTIDE SEQUENCE</scope>
    <source>
        <strain evidence="1">CL356</strain>
    </source>
</reference>
<sequence length="182" mass="20335">MPPNPPEEFSPATVSAYIPELETTTSKHSIHSPSKRRNTNPHSFPQPSNNMSTTTTSLMGTSLTDGPRIDTDFVIRGYQQKQAPPRKRSFSKPPQDPQSLTLTSTTPVINSNLYNNNNFEKSKTSRFDVSNLHSIDFGRSYKSNSLLGKLRQQYEAVEKEKVTSNLASRTQPSEKSHSPPIN</sequence>
<dbReference type="EMBL" id="CAJVPT010010942">
    <property type="protein sequence ID" value="CAG8574944.1"/>
    <property type="molecule type" value="Genomic_DNA"/>
</dbReference>
<name>A0ACA9M7S4_9GLOM</name>
<evidence type="ECO:0000313" key="2">
    <source>
        <dbReference type="Proteomes" id="UP000789525"/>
    </source>
</evidence>
<comment type="caution">
    <text evidence="1">The sequence shown here is derived from an EMBL/GenBank/DDBJ whole genome shotgun (WGS) entry which is preliminary data.</text>
</comment>
<dbReference type="Proteomes" id="UP000789525">
    <property type="component" value="Unassembled WGS sequence"/>
</dbReference>
<evidence type="ECO:0000313" key="1">
    <source>
        <dbReference type="EMBL" id="CAG8574944.1"/>
    </source>
</evidence>
<accession>A0ACA9M7S4</accession>
<protein>
    <submittedName>
        <fullName evidence="1">5460_t:CDS:1</fullName>
    </submittedName>
</protein>
<gene>
    <name evidence="1" type="ORF">ACOLOM_LOCUS5746</name>
</gene>